<dbReference type="Proteomes" id="UP000280188">
    <property type="component" value="Chromosome"/>
</dbReference>
<dbReference type="RefSeq" id="WP_126605402.1">
    <property type="nucleotide sequence ID" value="NZ_AP018795.1"/>
</dbReference>
<comment type="similarity">
    <text evidence="2">Belongs to the NAD(P)-dependent epimerase/dehydratase family.</text>
</comment>
<dbReference type="Gene3D" id="3.40.50.720">
    <property type="entry name" value="NAD(P)-binding Rossmann-like Domain"/>
    <property type="match status" value="1"/>
</dbReference>
<reference evidence="4 5" key="1">
    <citation type="journal article" date="2018" name="Microbiol. Resour. Announc.">
        <title>Complete Genome Sequence of Acidithiobacillus ferridurans JCM 18981.</title>
        <authorList>
            <person name="Miyauchi T."/>
            <person name="Kouzuma A."/>
            <person name="Abe T."/>
            <person name="Watanabe K."/>
        </authorList>
    </citation>
    <scope>NUCLEOTIDE SEQUENCE [LARGE SCALE GENOMIC DNA]</scope>
    <source>
        <strain evidence="5">ATCC 33020 / DSM 29468 / JCM 18981 / 11Fe</strain>
    </source>
</reference>
<keyword evidence="5" id="KW-1185">Reference proteome</keyword>
<gene>
    <name evidence="4" type="ORF">AFERRID_26090</name>
</gene>
<accession>A0A2Z6IKP6</accession>
<dbReference type="PANTHER" id="PTHR43000">
    <property type="entry name" value="DTDP-D-GLUCOSE 4,6-DEHYDRATASE-RELATED"/>
    <property type="match status" value="1"/>
</dbReference>
<dbReference type="AlphaFoldDB" id="A0A2Z6IKP6"/>
<dbReference type="InterPro" id="IPR001509">
    <property type="entry name" value="Epimerase_deHydtase"/>
</dbReference>
<feature type="domain" description="NAD-dependent epimerase/dehydratase" evidence="3">
    <location>
        <begin position="3"/>
        <end position="188"/>
    </location>
</feature>
<dbReference type="SUPFAM" id="SSF51735">
    <property type="entry name" value="NAD(P)-binding Rossmann-fold domains"/>
    <property type="match status" value="1"/>
</dbReference>
<organism evidence="4 5">
    <name type="scientific">Acidithiobacillus ferridurans</name>
    <dbReference type="NCBI Taxonomy" id="1232575"/>
    <lineage>
        <taxon>Bacteria</taxon>
        <taxon>Pseudomonadati</taxon>
        <taxon>Pseudomonadota</taxon>
        <taxon>Acidithiobacillia</taxon>
        <taxon>Acidithiobacillales</taxon>
        <taxon>Acidithiobacillaceae</taxon>
        <taxon>Acidithiobacillus</taxon>
    </lineage>
</organism>
<evidence type="ECO:0000256" key="2">
    <source>
        <dbReference type="ARBA" id="ARBA00007637"/>
    </source>
</evidence>
<evidence type="ECO:0000313" key="5">
    <source>
        <dbReference type="Proteomes" id="UP000280188"/>
    </source>
</evidence>
<comment type="pathway">
    <text evidence="1">Bacterial outer membrane biogenesis; LPS O-antigen biosynthesis.</text>
</comment>
<dbReference type="KEGG" id="afj:AFERRID_26090"/>
<evidence type="ECO:0000313" key="4">
    <source>
        <dbReference type="EMBL" id="BBF66391.1"/>
    </source>
</evidence>
<evidence type="ECO:0000256" key="1">
    <source>
        <dbReference type="ARBA" id="ARBA00005125"/>
    </source>
</evidence>
<dbReference type="InterPro" id="IPR036291">
    <property type="entry name" value="NAD(P)-bd_dom_sf"/>
</dbReference>
<dbReference type="Pfam" id="PF01370">
    <property type="entry name" value="Epimerase"/>
    <property type="match status" value="1"/>
</dbReference>
<evidence type="ECO:0000259" key="3">
    <source>
        <dbReference type="Pfam" id="PF01370"/>
    </source>
</evidence>
<sequence>MRICILGGDGYLGWPTVMHFSARGHEVVAVDSMIKRHWEAVVDVAPLELTPPLQDRAAHWYKKTGKVVEVVVGDIATDPELLHHLFRDYQPEVIVHYAEQPSAPYSMMNQNAAIHTQQNNIIGNLNVMFAMHDFCPQAHLIKLGTMGEYGTPNIDIEEGWIEIEHKGRKDRMLYPKKAHSLYHLSKVADSNNLEFGCRIWNLSVTDLNQGVVYGIDTPEMDNDPELRTSFHYDDIFGTVLNRFVVQAAIGNPLTVYPKKSS</sequence>
<dbReference type="EMBL" id="AP018795">
    <property type="protein sequence ID" value="BBF66391.1"/>
    <property type="molecule type" value="Genomic_DNA"/>
</dbReference>
<name>A0A2Z6IKP6_ACIFI</name>
<protein>
    <submittedName>
        <fullName evidence="4">UDP-glucose 4-epimerase</fullName>
    </submittedName>
</protein>
<proteinExistence type="inferred from homology"/>